<gene>
    <name evidence="5" type="ORF">SARC_16584</name>
</gene>
<dbReference type="InterPro" id="IPR036052">
    <property type="entry name" value="TrpB-like_PALP_sf"/>
</dbReference>
<evidence type="ECO:0000256" key="2">
    <source>
        <dbReference type="ARBA" id="ARBA00022898"/>
    </source>
</evidence>
<dbReference type="Gene3D" id="3.40.50.1100">
    <property type="match status" value="2"/>
</dbReference>
<keyword evidence="6" id="KW-1185">Reference proteome</keyword>
<reference evidence="5 6" key="1">
    <citation type="submission" date="2011-02" db="EMBL/GenBank/DDBJ databases">
        <title>The Genome Sequence of Sphaeroforma arctica JP610.</title>
        <authorList>
            <consortium name="The Broad Institute Genome Sequencing Platform"/>
            <person name="Russ C."/>
            <person name="Cuomo C."/>
            <person name="Young S.K."/>
            <person name="Zeng Q."/>
            <person name="Gargeya S."/>
            <person name="Alvarado L."/>
            <person name="Berlin A."/>
            <person name="Chapman S.B."/>
            <person name="Chen Z."/>
            <person name="Freedman E."/>
            <person name="Gellesch M."/>
            <person name="Goldberg J."/>
            <person name="Griggs A."/>
            <person name="Gujja S."/>
            <person name="Heilman E."/>
            <person name="Heiman D."/>
            <person name="Howarth C."/>
            <person name="Mehta T."/>
            <person name="Neiman D."/>
            <person name="Pearson M."/>
            <person name="Roberts A."/>
            <person name="Saif S."/>
            <person name="Shea T."/>
            <person name="Shenoy N."/>
            <person name="Sisk P."/>
            <person name="Stolte C."/>
            <person name="Sykes S."/>
            <person name="White J."/>
            <person name="Yandava C."/>
            <person name="Burger G."/>
            <person name="Gray M.W."/>
            <person name="Holland P.W.H."/>
            <person name="King N."/>
            <person name="Lang F.B.F."/>
            <person name="Roger A.J."/>
            <person name="Ruiz-Trillo I."/>
            <person name="Haas B."/>
            <person name="Nusbaum C."/>
            <person name="Birren B."/>
        </authorList>
    </citation>
    <scope>NUCLEOTIDE SEQUENCE [LARGE SCALE GENOMIC DNA]</scope>
    <source>
        <strain evidence="5 6">JP610</strain>
    </source>
</reference>
<organism evidence="5 6">
    <name type="scientific">Sphaeroforma arctica JP610</name>
    <dbReference type="NCBI Taxonomy" id="667725"/>
    <lineage>
        <taxon>Eukaryota</taxon>
        <taxon>Ichthyosporea</taxon>
        <taxon>Ichthyophonida</taxon>
        <taxon>Sphaeroforma</taxon>
    </lineage>
</organism>
<feature type="domain" description="Tryptophan synthase beta chain-like PALP" evidence="4">
    <location>
        <begin position="3"/>
        <end position="90"/>
    </location>
</feature>
<evidence type="ECO:0000313" key="6">
    <source>
        <dbReference type="Proteomes" id="UP000054560"/>
    </source>
</evidence>
<dbReference type="AlphaFoldDB" id="A0A0L0F3Y0"/>
<dbReference type="GO" id="GO:0009097">
    <property type="term" value="P:isoleucine biosynthetic process"/>
    <property type="evidence" value="ECO:0007669"/>
    <property type="project" value="TreeGrafter"/>
</dbReference>
<dbReference type="GO" id="GO:0006567">
    <property type="term" value="P:L-threonine catabolic process"/>
    <property type="evidence" value="ECO:0007669"/>
    <property type="project" value="TreeGrafter"/>
</dbReference>
<dbReference type="OrthoDB" id="7773036at2759"/>
<dbReference type="SUPFAM" id="SSF53686">
    <property type="entry name" value="Tryptophan synthase beta subunit-like PLP-dependent enzymes"/>
    <property type="match status" value="1"/>
</dbReference>
<dbReference type="GeneID" id="25917088"/>
<dbReference type="GO" id="GO:0006565">
    <property type="term" value="P:L-serine catabolic process"/>
    <property type="evidence" value="ECO:0007669"/>
    <property type="project" value="TreeGrafter"/>
</dbReference>
<dbReference type="InterPro" id="IPR050147">
    <property type="entry name" value="Ser/Thr_Dehydratase"/>
</dbReference>
<evidence type="ECO:0000259" key="4">
    <source>
        <dbReference type="Pfam" id="PF00291"/>
    </source>
</evidence>
<keyword evidence="2" id="KW-0663">Pyridoxal phosphate</keyword>
<accession>A0A0L0F3Y0</accession>
<proteinExistence type="predicted"/>
<name>A0A0L0F3Y0_9EUKA</name>
<dbReference type="PANTHER" id="PTHR48078:SF6">
    <property type="entry name" value="L-THREONINE DEHYDRATASE CATABOLIC TDCB"/>
    <property type="match status" value="1"/>
</dbReference>
<evidence type="ECO:0000313" key="5">
    <source>
        <dbReference type="EMBL" id="KNC70883.1"/>
    </source>
</evidence>
<dbReference type="Pfam" id="PF00291">
    <property type="entry name" value="PALP"/>
    <property type="match status" value="1"/>
</dbReference>
<dbReference type="InterPro" id="IPR001926">
    <property type="entry name" value="TrpB-like_PALP"/>
</dbReference>
<sequence length="111" mass="12204">WSIVTASTGNHALGCAHALKQTNQRGLLYLPTDCSESRLQSLKEFAEWCELVQEGDECVATETAAKRFAQENGIPYVSPYNDMDVLAGQGMDYQVLPGCGGIRAWFCKKDV</sequence>
<keyword evidence="3" id="KW-0456">Lyase</keyword>
<evidence type="ECO:0000256" key="1">
    <source>
        <dbReference type="ARBA" id="ARBA00001933"/>
    </source>
</evidence>
<dbReference type="Proteomes" id="UP000054560">
    <property type="component" value="Unassembled WGS sequence"/>
</dbReference>
<dbReference type="GO" id="GO:0003941">
    <property type="term" value="F:L-serine ammonia-lyase activity"/>
    <property type="evidence" value="ECO:0007669"/>
    <property type="project" value="TreeGrafter"/>
</dbReference>
<evidence type="ECO:0000256" key="3">
    <source>
        <dbReference type="ARBA" id="ARBA00023239"/>
    </source>
</evidence>
<feature type="non-terminal residue" evidence="5">
    <location>
        <position position="1"/>
    </location>
</feature>
<dbReference type="EMBL" id="KQ250034">
    <property type="protein sequence ID" value="KNC70883.1"/>
    <property type="molecule type" value="Genomic_DNA"/>
</dbReference>
<comment type="cofactor">
    <cofactor evidence="1">
        <name>pyridoxal 5'-phosphate</name>
        <dbReference type="ChEBI" id="CHEBI:597326"/>
    </cofactor>
</comment>
<dbReference type="PANTHER" id="PTHR48078">
    <property type="entry name" value="THREONINE DEHYDRATASE, MITOCHONDRIAL-RELATED"/>
    <property type="match status" value="1"/>
</dbReference>
<dbReference type="RefSeq" id="XP_014144785.1">
    <property type="nucleotide sequence ID" value="XM_014289310.1"/>
</dbReference>
<protein>
    <recommendedName>
        <fullName evidence="4">Tryptophan synthase beta chain-like PALP domain-containing protein</fullName>
    </recommendedName>
</protein>
<dbReference type="STRING" id="667725.A0A0L0F3Y0"/>
<dbReference type="GO" id="GO:0004794">
    <property type="term" value="F:threonine deaminase activity"/>
    <property type="evidence" value="ECO:0007669"/>
    <property type="project" value="TreeGrafter"/>
</dbReference>